<dbReference type="PANTHER" id="PTHR43308:SF5">
    <property type="entry name" value="S-LAYER PROTEIN _ PEPTIDOGLYCAN ENDO-BETA-N-ACETYLGLUCOSAMINIDASE"/>
    <property type="match status" value="1"/>
</dbReference>
<dbReference type="Proteomes" id="UP000265725">
    <property type="component" value="Chromosome"/>
</dbReference>
<dbReference type="RefSeq" id="WP_119882665.1">
    <property type="nucleotide sequence ID" value="NZ_CP032418.1"/>
</dbReference>
<feature type="signal peptide" evidence="1">
    <location>
        <begin position="1"/>
        <end position="23"/>
    </location>
</feature>
<feature type="domain" description="SLH" evidence="2">
    <location>
        <begin position="29"/>
        <end position="94"/>
    </location>
</feature>
<organism evidence="3 4">
    <name type="scientific">Paenisporosarcina cavernae</name>
    <dbReference type="NCBI Taxonomy" id="2320858"/>
    <lineage>
        <taxon>Bacteria</taxon>
        <taxon>Bacillati</taxon>
        <taxon>Bacillota</taxon>
        <taxon>Bacilli</taxon>
        <taxon>Bacillales</taxon>
        <taxon>Caryophanaceae</taxon>
        <taxon>Paenisporosarcina</taxon>
    </lineage>
</organism>
<evidence type="ECO:0000313" key="4">
    <source>
        <dbReference type="Proteomes" id="UP000265725"/>
    </source>
</evidence>
<gene>
    <name evidence="3" type="ORF">D3873_03200</name>
</gene>
<keyword evidence="4" id="KW-1185">Reference proteome</keyword>
<protein>
    <submittedName>
        <fullName evidence="3">S-layer homology domain-containing protein</fullName>
    </submittedName>
</protein>
<dbReference type="PROSITE" id="PS51272">
    <property type="entry name" value="SLH"/>
    <property type="match status" value="2"/>
</dbReference>
<keyword evidence="1" id="KW-0732">Signal</keyword>
<name>A0A385YTW8_9BACL</name>
<reference evidence="4" key="1">
    <citation type="submission" date="2018-09" db="EMBL/GenBank/DDBJ databases">
        <authorList>
            <person name="Zhu H."/>
        </authorList>
    </citation>
    <scope>NUCLEOTIDE SEQUENCE [LARGE SCALE GENOMIC DNA]</scope>
    <source>
        <strain evidence="4">K2R23-3</strain>
    </source>
</reference>
<dbReference type="Pfam" id="PF00395">
    <property type="entry name" value="SLH"/>
    <property type="match status" value="2"/>
</dbReference>
<dbReference type="OrthoDB" id="2439185at2"/>
<dbReference type="PANTHER" id="PTHR43308">
    <property type="entry name" value="OUTER MEMBRANE PROTEIN ALPHA-RELATED"/>
    <property type="match status" value="1"/>
</dbReference>
<dbReference type="InterPro" id="IPR001119">
    <property type="entry name" value="SLH_dom"/>
</dbReference>
<evidence type="ECO:0000313" key="3">
    <source>
        <dbReference type="EMBL" id="AYC28923.1"/>
    </source>
</evidence>
<dbReference type="EMBL" id="CP032418">
    <property type="protein sequence ID" value="AYC28923.1"/>
    <property type="molecule type" value="Genomic_DNA"/>
</dbReference>
<proteinExistence type="predicted"/>
<dbReference type="AlphaFoldDB" id="A0A385YTW8"/>
<dbReference type="InterPro" id="IPR051465">
    <property type="entry name" value="Cell_Envelope_Struct_Comp"/>
</dbReference>
<accession>A0A385YTW8</accession>
<sequence>MKKWLASIAIAAMVTTGVGNAEAASSSVRDSIFSDLSIHNKLYEPVYSMYLRGIVGHDNGIPLNLGNKMYPLDEITRAQAANYLYKLLGMSFDEKKMAFNDVQTGHPNYEAISTMAAKDVIDGYPDGTFRPNEKLTRAQMAKIIAKAFELNESSEPVPFTDVNDRFYPYVSSIYAENITRGKTVTQYGSNDFITKQEMAAFLERAHKTRLGSEYNDQEIQMVTDELIRKIRVLMNQALNVYYPNQKENDIAADLKELATNTAYSELVTIYKNSCNHCDGVVLRNMDFALKYELVVETDNRIVLETAVPEDLYLNGKNYTVEIIKTDGEWKLKTLKSSSFEEKPLQLTEDEVKAYIAHQLYDYYKWKVRSISFMRMSDDGNVELYEVIEDGNTHLVGFNPLTARVTEEAR</sequence>
<evidence type="ECO:0000256" key="1">
    <source>
        <dbReference type="SAM" id="SignalP"/>
    </source>
</evidence>
<feature type="domain" description="SLH" evidence="2">
    <location>
        <begin position="95"/>
        <end position="158"/>
    </location>
</feature>
<feature type="chain" id="PRO_5017486739" evidence="1">
    <location>
        <begin position="24"/>
        <end position="409"/>
    </location>
</feature>
<dbReference type="KEGG" id="paek:D3873_03200"/>
<evidence type="ECO:0000259" key="2">
    <source>
        <dbReference type="PROSITE" id="PS51272"/>
    </source>
</evidence>